<proteinExistence type="inferred from homology"/>
<evidence type="ECO:0000256" key="7">
    <source>
        <dbReference type="ARBA" id="ARBA00022801"/>
    </source>
</evidence>
<dbReference type="GO" id="GO:0005886">
    <property type="term" value="C:plasma membrane"/>
    <property type="evidence" value="ECO:0007669"/>
    <property type="project" value="UniProtKB-SubCell"/>
</dbReference>
<keyword evidence="9 12" id="KW-0472">Membrane</keyword>
<evidence type="ECO:0000256" key="6">
    <source>
        <dbReference type="ARBA" id="ARBA00022692"/>
    </source>
</evidence>
<feature type="transmembrane region" description="Helical" evidence="12">
    <location>
        <begin position="233"/>
        <end position="251"/>
    </location>
</feature>
<evidence type="ECO:0000256" key="4">
    <source>
        <dbReference type="ARBA" id="ARBA00021581"/>
    </source>
</evidence>
<dbReference type="Pfam" id="PF02673">
    <property type="entry name" value="BacA"/>
    <property type="match status" value="1"/>
</dbReference>
<evidence type="ECO:0000256" key="5">
    <source>
        <dbReference type="ARBA" id="ARBA00022475"/>
    </source>
</evidence>
<dbReference type="EMBL" id="UINC01003037">
    <property type="protein sequence ID" value="SVA02757.1"/>
    <property type="molecule type" value="Genomic_DNA"/>
</dbReference>
<feature type="transmembrane region" description="Helical" evidence="12">
    <location>
        <begin position="78"/>
        <end position="97"/>
    </location>
</feature>
<dbReference type="GO" id="GO:0050380">
    <property type="term" value="F:undecaprenyl-diphosphatase activity"/>
    <property type="evidence" value="ECO:0007669"/>
    <property type="project" value="UniProtKB-EC"/>
</dbReference>
<feature type="transmembrane region" description="Helical" evidence="12">
    <location>
        <begin position="45"/>
        <end position="66"/>
    </location>
</feature>
<keyword evidence="7" id="KW-0378">Hydrolase</keyword>
<accession>A0A381SK99</accession>
<name>A0A381SK99_9ZZZZ</name>
<evidence type="ECO:0000256" key="8">
    <source>
        <dbReference type="ARBA" id="ARBA00022989"/>
    </source>
</evidence>
<dbReference type="PANTHER" id="PTHR30622">
    <property type="entry name" value="UNDECAPRENYL-DIPHOSPHATASE"/>
    <property type="match status" value="1"/>
</dbReference>
<comment type="catalytic activity">
    <reaction evidence="11">
        <text>di-trans,octa-cis-undecaprenyl diphosphate + H2O = di-trans,octa-cis-undecaprenyl phosphate + phosphate + H(+)</text>
        <dbReference type="Rhea" id="RHEA:28094"/>
        <dbReference type="ChEBI" id="CHEBI:15377"/>
        <dbReference type="ChEBI" id="CHEBI:15378"/>
        <dbReference type="ChEBI" id="CHEBI:43474"/>
        <dbReference type="ChEBI" id="CHEBI:58405"/>
        <dbReference type="ChEBI" id="CHEBI:60392"/>
        <dbReference type="EC" id="3.6.1.27"/>
    </reaction>
</comment>
<evidence type="ECO:0000256" key="1">
    <source>
        <dbReference type="ARBA" id="ARBA00004651"/>
    </source>
</evidence>
<evidence type="ECO:0000256" key="3">
    <source>
        <dbReference type="ARBA" id="ARBA00012374"/>
    </source>
</evidence>
<feature type="transmembrane region" description="Helical" evidence="12">
    <location>
        <begin position="207"/>
        <end position="227"/>
    </location>
</feature>
<evidence type="ECO:0000256" key="10">
    <source>
        <dbReference type="ARBA" id="ARBA00032707"/>
    </source>
</evidence>
<keyword evidence="8 12" id="KW-1133">Transmembrane helix</keyword>
<dbReference type="HAMAP" id="MF_01006">
    <property type="entry name" value="Undec_diphosphatase"/>
    <property type="match status" value="1"/>
</dbReference>
<keyword evidence="5" id="KW-1003">Cell membrane</keyword>
<evidence type="ECO:0000256" key="2">
    <source>
        <dbReference type="ARBA" id="ARBA00010621"/>
    </source>
</evidence>
<evidence type="ECO:0000256" key="11">
    <source>
        <dbReference type="ARBA" id="ARBA00047594"/>
    </source>
</evidence>
<feature type="transmembrane region" description="Helical" evidence="12">
    <location>
        <begin position="174"/>
        <end position="195"/>
    </location>
</feature>
<reference evidence="13" key="1">
    <citation type="submission" date="2018-05" db="EMBL/GenBank/DDBJ databases">
        <authorList>
            <person name="Lanie J.A."/>
            <person name="Ng W.-L."/>
            <person name="Kazmierczak K.M."/>
            <person name="Andrzejewski T.M."/>
            <person name="Davidsen T.M."/>
            <person name="Wayne K.J."/>
            <person name="Tettelin H."/>
            <person name="Glass J.I."/>
            <person name="Rusch D."/>
            <person name="Podicherti R."/>
            <person name="Tsui H.-C.T."/>
            <person name="Winkler M.E."/>
        </authorList>
    </citation>
    <scope>NUCLEOTIDE SEQUENCE</scope>
</reference>
<dbReference type="PANTHER" id="PTHR30622:SF2">
    <property type="entry name" value="UNDECAPRENYL-DIPHOSPHATASE"/>
    <property type="match status" value="1"/>
</dbReference>
<evidence type="ECO:0000313" key="13">
    <source>
        <dbReference type="EMBL" id="SVA02757.1"/>
    </source>
</evidence>
<dbReference type="EC" id="3.6.1.27" evidence="3"/>
<comment type="similarity">
    <text evidence="2">Belongs to the UppP family.</text>
</comment>
<comment type="subcellular location">
    <subcellularLocation>
        <location evidence="1">Cell membrane</location>
        <topology evidence="1">Multi-pass membrane protein</topology>
    </subcellularLocation>
</comment>
<dbReference type="InterPro" id="IPR003824">
    <property type="entry name" value="UppP"/>
</dbReference>
<evidence type="ECO:0000256" key="12">
    <source>
        <dbReference type="SAM" id="Phobius"/>
    </source>
</evidence>
<organism evidence="13">
    <name type="scientific">marine metagenome</name>
    <dbReference type="NCBI Taxonomy" id="408172"/>
    <lineage>
        <taxon>unclassified sequences</taxon>
        <taxon>metagenomes</taxon>
        <taxon>ecological metagenomes</taxon>
    </lineage>
</organism>
<keyword evidence="6 12" id="KW-0812">Transmembrane</keyword>
<feature type="transmembrane region" description="Helical" evidence="12">
    <location>
        <begin position="109"/>
        <end position="128"/>
    </location>
</feature>
<sequence length="252" mass="27119">MTIFDAILLGTLQGLTEFLPISSSGHLVLGQTFLGIKQPGNEFEILVHLGTLASILVIFFQDIKSIIQSISERETQRFVLFLFIGTLPAVFIGLGFKDFLGGLFENPKAVSGALLFTGIVLFISVFFNEKAGNRTYLQGLLIGCAQAIAIIPGISRSGMTICTGLFLGLRPHEAARISFLLAIPAISGAGLLTAFDMPTGSSLSMGAVLGGFLSSFIVGVLALKWLLGWLEKGQLHWFGFYCFIFGTLTLIF</sequence>
<dbReference type="AlphaFoldDB" id="A0A381SK99"/>
<protein>
    <recommendedName>
        <fullName evidence="4">Undecaprenyl-diphosphatase</fullName>
        <ecNumber evidence="3">3.6.1.27</ecNumber>
    </recommendedName>
    <alternativeName>
        <fullName evidence="10">Undecaprenyl pyrophosphate phosphatase</fullName>
    </alternativeName>
</protein>
<gene>
    <name evidence="13" type="ORF">METZ01_LOCUS55611</name>
</gene>
<evidence type="ECO:0000256" key="9">
    <source>
        <dbReference type="ARBA" id="ARBA00023136"/>
    </source>
</evidence>